<dbReference type="PANTHER" id="PTHR13394">
    <property type="entry name" value="ORIGIN RECOGNITION COMPLEX SUBUNIT 6"/>
    <property type="match status" value="1"/>
</dbReference>
<dbReference type="GO" id="GO:0005664">
    <property type="term" value="C:nuclear origin of replication recognition complex"/>
    <property type="evidence" value="ECO:0007669"/>
    <property type="project" value="InterPro"/>
</dbReference>
<feature type="domain" description="ORC6 second cyclin-like" evidence="2">
    <location>
        <begin position="97"/>
        <end position="177"/>
    </location>
</feature>
<dbReference type="Gene3D" id="1.10.472.10">
    <property type="entry name" value="Cyclin-like"/>
    <property type="match status" value="1"/>
</dbReference>
<sequence length="266" mass="29644">MSYTSNIQMIETLGQRLGISTPSTFSKAEELHRRLSIRGVKGLTSTAEVVICLQLAATITGETYDKALCPKLSGLSASMQRSQSQALGQMLGVSQHITIHDLAITHSALPAEELAKEALDQYIQQAYGIDASLPVYQAAALAGACKPLRIKLDKRKIYESSSAQKRVFDTLVEKLAEMAKEINKEKKKKDRATRSRSKRTKSLMDMIEDNIVEAAAEEELKRKQHEEAASATASKRAKCDQNEDDEEYEEWKRKIMLEAQKADHSE</sequence>
<reference evidence="4" key="1">
    <citation type="submission" date="2017-11" db="EMBL/GenBank/DDBJ databases">
        <title>The sensing device of the deep-sea amphipod.</title>
        <authorList>
            <person name="Kobayashi H."/>
            <person name="Nagahama T."/>
            <person name="Arai W."/>
            <person name="Sasagawa Y."/>
            <person name="Umeda M."/>
            <person name="Hayashi T."/>
            <person name="Nikaido I."/>
            <person name="Watanabe H."/>
            <person name="Oguri K."/>
            <person name="Kitazato H."/>
            <person name="Fujioka K."/>
            <person name="Kido Y."/>
            <person name="Takami H."/>
        </authorList>
    </citation>
    <scope>NUCLEOTIDE SEQUENCE</scope>
    <source>
        <tissue evidence="4">Whole body</tissue>
    </source>
</reference>
<name>A0A2P2I223_9CRUS</name>
<evidence type="ECO:0000313" key="3">
    <source>
        <dbReference type="EMBL" id="LAB68068.1"/>
    </source>
</evidence>
<dbReference type="InterPro" id="IPR054113">
    <property type="entry name" value="ORC6_cyclin-like_2nd"/>
</dbReference>
<dbReference type="Pfam" id="PF21913">
    <property type="entry name" value="ORC6_2nd"/>
    <property type="match status" value="1"/>
</dbReference>
<evidence type="ECO:0000256" key="1">
    <source>
        <dbReference type="SAM" id="MobiDB-lite"/>
    </source>
</evidence>
<feature type="compositionally biased region" description="Basic residues" evidence="1">
    <location>
        <begin position="185"/>
        <end position="201"/>
    </location>
</feature>
<evidence type="ECO:0000259" key="2">
    <source>
        <dbReference type="Pfam" id="PF21913"/>
    </source>
</evidence>
<feature type="compositionally biased region" description="Basic and acidic residues" evidence="1">
    <location>
        <begin position="219"/>
        <end position="228"/>
    </location>
</feature>
<dbReference type="InterPro" id="IPR020529">
    <property type="entry name" value="ORC6_met/pln"/>
</dbReference>
<dbReference type="AlphaFoldDB" id="A0A2P2I223"/>
<organism evidence="3">
    <name type="scientific">Hirondellea gigas</name>
    <dbReference type="NCBI Taxonomy" id="1518452"/>
    <lineage>
        <taxon>Eukaryota</taxon>
        <taxon>Metazoa</taxon>
        <taxon>Ecdysozoa</taxon>
        <taxon>Arthropoda</taxon>
        <taxon>Crustacea</taxon>
        <taxon>Multicrustacea</taxon>
        <taxon>Malacostraca</taxon>
        <taxon>Eumalacostraca</taxon>
        <taxon>Peracarida</taxon>
        <taxon>Amphipoda</taxon>
        <taxon>Amphilochidea</taxon>
        <taxon>Lysianassida</taxon>
        <taxon>Lysianassidira</taxon>
        <taxon>Lysianassoidea</taxon>
        <taxon>Lysianassidae</taxon>
        <taxon>Hirondellea</taxon>
    </lineage>
</organism>
<proteinExistence type="evidence at transcript level"/>
<evidence type="ECO:0000313" key="4">
    <source>
        <dbReference type="EMBL" id="LAC21703.1"/>
    </source>
</evidence>
<dbReference type="GO" id="GO:0006270">
    <property type="term" value="P:DNA replication initiation"/>
    <property type="evidence" value="ECO:0007669"/>
    <property type="project" value="TreeGrafter"/>
</dbReference>
<feature type="region of interest" description="Disordered" evidence="1">
    <location>
        <begin position="183"/>
        <end position="204"/>
    </location>
</feature>
<protein>
    <submittedName>
        <fullName evidence="3 4">Origin recognition complex subunit 6-like</fullName>
    </submittedName>
</protein>
<reference evidence="3" key="2">
    <citation type="journal article" date="2018" name="Biosci. Biotechnol. Biochem.">
        <title>Polysaccharide hydrolase of the hadal zone amphipods Hirondellea gigas.</title>
        <authorList>
            <person name="Kobayashi H."/>
            <person name="Nagahama T."/>
            <person name="Arai W."/>
            <person name="Sasagawa Y."/>
            <person name="Umeda M."/>
            <person name="Hayashi T."/>
            <person name="Nikaido I."/>
            <person name="Watanabe H."/>
            <person name="Oguri K."/>
            <person name="Kitazato H."/>
            <person name="Fujioka K."/>
            <person name="Kido Y."/>
            <person name="Takami H."/>
        </authorList>
    </citation>
    <scope>NUCLEOTIDE SEQUENCE</scope>
    <source>
        <tissue evidence="3">Whole body</tissue>
    </source>
</reference>
<feature type="region of interest" description="Disordered" evidence="1">
    <location>
        <begin position="219"/>
        <end position="245"/>
    </location>
</feature>
<accession>A0A2P2I223</accession>
<dbReference type="PANTHER" id="PTHR13394:SF0">
    <property type="entry name" value="ORIGIN RECOGNITION COMPLEX SUBUNIT 6"/>
    <property type="match status" value="1"/>
</dbReference>
<dbReference type="EMBL" id="IACF01002414">
    <property type="protein sequence ID" value="LAB68068.1"/>
    <property type="molecule type" value="mRNA"/>
</dbReference>
<dbReference type="EMBL" id="IACT01002422">
    <property type="protein sequence ID" value="LAC21703.1"/>
    <property type="molecule type" value="mRNA"/>
</dbReference>